<keyword evidence="6" id="KW-1185">Reference proteome</keyword>
<evidence type="ECO:0000256" key="3">
    <source>
        <dbReference type="ARBA" id="ARBA00022679"/>
    </source>
</evidence>
<dbReference type="PANTHER" id="PTHR11929">
    <property type="entry name" value="ALPHA- 1,3 -FUCOSYLTRANSFERASE"/>
    <property type="match status" value="1"/>
</dbReference>
<dbReference type="InterPro" id="IPR038577">
    <property type="entry name" value="GT10-like_C_sf"/>
</dbReference>
<keyword evidence="3" id="KW-0808">Transferase</keyword>
<dbReference type="Pfam" id="PF00852">
    <property type="entry name" value="Glyco_transf_10"/>
    <property type="match status" value="1"/>
</dbReference>
<name>A0ABQ4NQI4_9RHOB</name>
<dbReference type="SUPFAM" id="SSF53756">
    <property type="entry name" value="UDP-Glycosyltransferase/glycogen phosphorylase"/>
    <property type="match status" value="1"/>
</dbReference>
<evidence type="ECO:0000256" key="2">
    <source>
        <dbReference type="ARBA" id="ARBA00022676"/>
    </source>
</evidence>
<evidence type="ECO:0000259" key="4">
    <source>
        <dbReference type="Pfam" id="PF00852"/>
    </source>
</evidence>
<evidence type="ECO:0000313" key="6">
    <source>
        <dbReference type="Proteomes" id="UP000786693"/>
    </source>
</evidence>
<organism evidence="5 6">
    <name type="scientific">Jannaschia pagri</name>
    <dbReference type="NCBI Taxonomy" id="2829797"/>
    <lineage>
        <taxon>Bacteria</taxon>
        <taxon>Pseudomonadati</taxon>
        <taxon>Pseudomonadota</taxon>
        <taxon>Alphaproteobacteria</taxon>
        <taxon>Rhodobacterales</taxon>
        <taxon>Roseobacteraceae</taxon>
        <taxon>Jannaschia</taxon>
    </lineage>
</organism>
<proteinExistence type="inferred from homology"/>
<evidence type="ECO:0000256" key="1">
    <source>
        <dbReference type="ARBA" id="ARBA00008919"/>
    </source>
</evidence>
<keyword evidence="2" id="KW-0328">Glycosyltransferase</keyword>
<dbReference type="EMBL" id="BPFH01000006">
    <property type="protein sequence ID" value="GIT96540.1"/>
    <property type="molecule type" value="Genomic_DNA"/>
</dbReference>
<sequence length="282" mass="31503">MTAVAIVPYGTDLRRGLGAVPLDALDWPLGRPERLRAGTVADMARDDHLITYPKTSLWARRLPRCRVSLMVVEPRAIHARHLTLSRIMGWRFHRILTRDEATLRHLRNARFFHCADTWIEAPERLDTTKTAEVSLIASAKRDLEGHRLRHAVVEALPEGAPVDVMGRGYKPFEDKSDGLAPYRYSVVIENSRERGYITEKLIDAVLCRTIPIYWGAPDVGDYLDTRGLIICETLDDILAAIDGADAAGYAARAEAVEANHTAGRLLGDLHGRAARLILEEET</sequence>
<comment type="similarity">
    <text evidence="1">Belongs to the glycosyltransferase 10 family.</text>
</comment>
<feature type="domain" description="Fucosyltransferase C-terminal" evidence="4">
    <location>
        <begin position="132"/>
        <end position="217"/>
    </location>
</feature>
<dbReference type="Proteomes" id="UP000786693">
    <property type="component" value="Unassembled WGS sequence"/>
</dbReference>
<evidence type="ECO:0000313" key="5">
    <source>
        <dbReference type="EMBL" id="GIT96540.1"/>
    </source>
</evidence>
<dbReference type="RefSeq" id="WP_220750033.1">
    <property type="nucleotide sequence ID" value="NZ_BPFH01000006.1"/>
</dbReference>
<dbReference type="InterPro" id="IPR001503">
    <property type="entry name" value="Glyco_trans_10"/>
</dbReference>
<gene>
    <name evidence="5" type="ORF">JANAI62_31630</name>
</gene>
<dbReference type="Gene3D" id="3.40.50.11660">
    <property type="entry name" value="Glycosyl transferase family 10, C-terminal domain"/>
    <property type="match status" value="1"/>
</dbReference>
<dbReference type="InterPro" id="IPR055270">
    <property type="entry name" value="Glyco_tran_10_C"/>
</dbReference>
<protein>
    <recommendedName>
        <fullName evidence="4">Fucosyltransferase C-terminal domain-containing protein</fullName>
    </recommendedName>
</protein>
<reference evidence="5 6" key="1">
    <citation type="submission" date="2021-05" db="EMBL/GenBank/DDBJ databases">
        <title>Bacteria Genome sequencing.</title>
        <authorList>
            <person name="Takabe Y."/>
            <person name="Nakajima Y."/>
            <person name="Suzuki S."/>
            <person name="Shiozaki T."/>
        </authorList>
    </citation>
    <scope>NUCLEOTIDE SEQUENCE [LARGE SCALE GENOMIC DNA]</scope>
    <source>
        <strain evidence="5 6">AI_62</strain>
    </source>
</reference>
<dbReference type="PANTHER" id="PTHR11929:SF194">
    <property type="entry name" value="ALPHA-(1,3)-FUCOSYLTRANSFERASE 10"/>
    <property type="match status" value="1"/>
</dbReference>
<accession>A0ABQ4NQI4</accession>
<comment type="caution">
    <text evidence="5">The sequence shown here is derived from an EMBL/GenBank/DDBJ whole genome shotgun (WGS) entry which is preliminary data.</text>
</comment>